<dbReference type="STRING" id="1423745.GCA_001311215_01854"/>
<dbReference type="RefSeq" id="WP_054691008.1">
    <property type="nucleotide sequence ID" value="NZ_AYZI01000004.1"/>
</dbReference>
<comment type="caution">
    <text evidence="1">The sequence shown here is derived from an EMBL/GenBank/DDBJ whole genome shotgun (WGS) entry which is preliminary data.</text>
</comment>
<reference evidence="1 2" key="1">
    <citation type="journal article" date="2015" name="Genome Announc.">
        <title>Expanding the biotechnology potential of lactobacilli through comparative genomics of 213 strains and associated genera.</title>
        <authorList>
            <person name="Sun Z."/>
            <person name="Harris H.M."/>
            <person name="McCann A."/>
            <person name="Guo C."/>
            <person name="Argimon S."/>
            <person name="Zhang W."/>
            <person name="Yang X."/>
            <person name="Jeffery I.B."/>
            <person name="Cooney J.C."/>
            <person name="Kagawa T.F."/>
            <person name="Liu W."/>
            <person name="Song Y."/>
            <person name="Salvetti E."/>
            <person name="Wrobel A."/>
            <person name="Rasinkangas P."/>
            <person name="Parkhill J."/>
            <person name="Rea M.C."/>
            <person name="O'Sullivan O."/>
            <person name="Ritari J."/>
            <person name="Douillard F.P."/>
            <person name="Paul Ross R."/>
            <person name="Yang R."/>
            <person name="Briner A.E."/>
            <person name="Felis G.E."/>
            <person name="de Vos W.M."/>
            <person name="Barrangou R."/>
            <person name="Klaenhammer T.R."/>
            <person name="Caufield P.W."/>
            <person name="Cui Y."/>
            <person name="Zhang H."/>
            <person name="O'Toole P.W."/>
        </authorList>
    </citation>
    <scope>NUCLEOTIDE SEQUENCE [LARGE SCALE GENOMIC DNA]</scope>
    <source>
        <strain evidence="1 2">DSM 22689</strain>
    </source>
</reference>
<dbReference type="PATRIC" id="fig|1423745.4.peg.775"/>
<evidence type="ECO:0008006" key="3">
    <source>
        <dbReference type="Google" id="ProtNLM"/>
    </source>
</evidence>
<sequence>MSELTDVADQITRFREQCDIISGLQLYVGVPKDDEFLTMIALVNENGKTITPQNGQWLCIPVKETVGKKPSEISGLFRPKGKNVLAVSDKSQSNGIRVMYILRKSVTIPPRPFLRTCLANNQDKWMEFARDRMYQMLNGDIDAHEAMNRLGDKVVKDLKKTILELKDPHNAPLTVDNKGADNPLIQTGKLYRTITYVVAEKGAEK</sequence>
<dbReference type="AlphaFoldDB" id="A0A0R2CTK4"/>
<proteinExistence type="predicted"/>
<accession>A0A0R2CTK4</accession>
<gene>
    <name evidence="1" type="ORF">FC87_GL000727</name>
</gene>
<evidence type="ECO:0000313" key="2">
    <source>
        <dbReference type="Proteomes" id="UP000051586"/>
    </source>
</evidence>
<dbReference type="EMBL" id="AYZI01000004">
    <property type="protein sequence ID" value="KRM91595.1"/>
    <property type="molecule type" value="Genomic_DNA"/>
</dbReference>
<dbReference type="Proteomes" id="UP000051586">
    <property type="component" value="Unassembled WGS sequence"/>
</dbReference>
<organism evidence="1 2">
    <name type="scientific">Fructilactobacillus florum DSM 22689 = JCM 16035</name>
    <dbReference type="NCBI Taxonomy" id="1423745"/>
    <lineage>
        <taxon>Bacteria</taxon>
        <taxon>Bacillati</taxon>
        <taxon>Bacillota</taxon>
        <taxon>Bacilli</taxon>
        <taxon>Lactobacillales</taxon>
        <taxon>Lactobacillaceae</taxon>
        <taxon>Fructilactobacillus</taxon>
    </lineage>
</organism>
<name>A0A0R2CTK4_9LACO</name>
<protein>
    <recommendedName>
        <fullName evidence="3">Morphogenesis protein</fullName>
    </recommendedName>
</protein>
<evidence type="ECO:0000313" key="1">
    <source>
        <dbReference type="EMBL" id="KRM91595.1"/>
    </source>
</evidence>